<name>A0A7W4UBS3_9CELL</name>
<proteinExistence type="predicted"/>
<organism evidence="1 2">
    <name type="scientific">Cellulomonas cellasea</name>
    <dbReference type="NCBI Taxonomy" id="43670"/>
    <lineage>
        <taxon>Bacteria</taxon>
        <taxon>Bacillati</taxon>
        <taxon>Actinomycetota</taxon>
        <taxon>Actinomycetes</taxon>
        <taxon>Micrococcales</taxon>
        <taxon>Cellulomonadaceae</taxon>
        <taxon>Cellulomonas</taxon>
    </lineage>
</organism>
<dbReference type="Proteomes" id="UP000518206">
    <property type="component" value="Unassembled WGS sequence"/>
</dbReference>
<comment type="caution">
    <text evidence="1">The sequence shown here is derived from an EMBL/GenBank/DDBJ whole genome shotgun (WGS) entry which is preliminary data.</text>
</comment>
<accession>A0A7W4UBS3</accession>
<reference evidence="1 2" key="2">
    <citation type="submission" date="2020-08" db="EMBL/GenBank/DDBJ databases">
        <authorList>
            <person name="Partida-Martinez L."/>
            <person name="Huntemann M."/>
            <person name="Clum A."/>
            <person name="Wang J."/>
            <person name="Palaniappan K."/>
            <person name="Ritter S."/>
            <person name="Chen I.-M."/>
            <person name="Stamatis D."/>
            <person name="Reddy T."/>
            <person name="O'Malley R."/>
            <person name="Daum C."/>
            <person name="Shapiro N."/>
            <person name="Ivanova N."/>
            <person name="Kyrpides N."/>
            <person name="Woyke T."/>
        </authorList>
    </citation>
    <scope>NUCLEOTIDE SEQUENCE [LARGE SCALE GENOMIC DNA]</scope>
    <source>
        <strain evidence="1 2">RAS26</strain>
    </source>
</reference>
<protein>
    <submittedName>
        <fullName evidence="1">Uncharacterized protein</fullName>
    </submittedName>
</protein>
<dbReference type="RefSeq" id="WP_183294326.1">
    <property type="nucleotide sequence ID" value="NZ_JACHVX010000001.1"/>
</dbReference>
<reference evidence="1 2" key="1">
    <citation type="submission" date="2020-08" db="EMBL/GenBank/DDBJ databases">
        <title>The Agave Microbiome: Exploring the role of microbial communities in plant adaptations to desert environments.</title>
        <authorList>
            <person name="Partida-Martinez L.P."/>
        </authorList>
    </citation>
    <scope>NUCLEOTIDE SEQUENCE [LARGE SCALE GENOMIC DNA]</scope>
    <source>
        <strain evidence="1 2">RAS26</strain>
    </source>
</reference>
<evidence type="ECO:0000313" key="1">
    <source>
        <dbReference type="EMBL" id="MBB2921283.1"/>
    </source>
</evidence>
<evidence type="ECO:0000313" key="2">
    <source>
        <dbReference type="Proteomes" id="UP000518206"/>
    </source>
</evidence>
<gene>
    <name evidence="1" type="ORF">FHR80_000177</name>
</gene>
<dbReference type="EMBL" id="JACHVX010000001">
    <property type="protein sequence ID" value="MBB2921283.1"/>
    <property type="molecule type" value="Genomic_DNA"/>
</dbReference>
<sequence length="160" mass="17851">MLYRIKPNRSIDWVDMSARTVFAAVDEHGGDLDRLEWLQAERIADDATLRLALRFGRPSAVGIIVDAGDLVVLDHGRRIREAHAEAVAFRPEYRKTLEKLEVVLPGTLAEEDRSNAAVDESIQAGLVESDEDLAEAFRTPVRDSLVDHWERVGGVLPDPL</sequence>
<dbReference type="AlphaFoldDB" id="A0A7W4UBS3"/>